<dbReference type="RefSeq" id="WP_311704750.1">
    <property type="nucleotide sequence ID" value="NZ_JAVREL010000006.1"/>
</dbReference>
<keyword evidence="2" id="KW-1185">Reference proteome</keyword>
<name>A0ABU2MSM8_9ACTN</name>
<protein>
    <recommendedName>
        <fullName evidence="3">Tetratricopeptide repeat protein</fullName>
    </recommendedName>
</protein>
<accession>A0ABU2MSM8</accession>
<sequence length="586" mass="62652">MGTGPSAGYAGLRRVIRTLEEEGADFGELRHVRAAEWAVLAPAASDDVSSDRLEDVTIPASERRLHRESEHTFRVLAAAAVALCQGSDQLGRPLLLRGAGRADLPSLRGVIRAAEYQRATGVGAISVASDHTPNGASGHVAAAATALDFATDRARCLELIGVPDEGQDRPPLLLGAALEPDGAAAEERLFARALHPAGTAVDRLVAVIGYLRLAFKSANWEGAALAADGCLPLTRGLSAGAVARIAGSLTASGSQAFELEPETFRHPADIRAFLLKSLGIQATFRELHDDAVRLFRAMRDTRDPISPELVAQSHLYSALTLVKRRNAVAEAVKEVEQGLATLPEARGESDTLRRERGWLHNLRGLTHVVQRDLLAALRHEKAAWSCLEGLTDASSVHLRVNLISNISVLQERAGKHAQALRTWEKFAGSGFTDDAKFVKHHSYRAGGLTLAHGDREEGEALLRRSLARCDELADDFHTFEIAAELATLRLDRGDAPRASAYFDQAATAAGALGDPYRTALARVGGAVAAGRTPAPAVAELALRSASNARRAQDLAKRLRGGGADELRASLPTVRTKLNRPFDLVNY</sequence>
<dbReference type="Proteomes" id="UP001183246">
    <property type="component" value="Unassembled WGS sequence"/>
</dbReference>
<dbReference type="InterPro" id="IPR011990">
    <property type="entry name" value="TPR-like_helical_dom_sf"/>
</dbReference>
<evidence type="ECO:0000313" key="1">
    <source>
        <dbReference type="EMBL" id="MDT0343614.1"/>
    </source>
</evidence>
<gene>
    <name evidence="1" type="ORF">RM590_13475</name>
</gene>
<dbReference type="Gene3D" id="1.25.40.10">
    <property type="entry name" value="Tetratricopeptide repeat domain"/>
    <property type="match status" value="1"/>
</dbReference>
<proteinExistence type="predicted"/>
<organism evidence="1 2">
    <name type="scientific">Streptomyces litchfieldiae</name>
    <dbReference type="NCBI Taxonomy" id="3075543"/>
    <lineage>
        <taxon>Bacteria</taxon>
        <taxon>Bacillati</taxon>
        <taxon>Actinomycetota</taxon>
        <taxon>Actinomycetes</taxon>
        <taxon>Kitasatosporales</taxon>
        <taxon>Streptomycetaceae</taxon>
        <taxon>Streptomyces</taxon>
    </lineage>
</organism>
<evidence type="ECO:0000313" key="2">
    <source>
        <dbReference type="Proteomes" id="UP001183246"/>
    </source>
</evidence>
<reference evidence="2" key="1">
    <citation type="submission" date="2023-07" db="EMBL/GenBank/DDBJ databases">
        <title>30 novel species of actinomycetes from the DSMZ collection.</title>
        <authorList>
            <person name="Nouioui I."/>
        </authorList>
    </citation>
    <scope>NUCLEOTIDE SEQUENCE [LARGE SCALE GENOMIC DNA]</scope>
    <source>
        <strain evidence="2">DSM 44938</strain>
    </source>
</reference>
<dbReference type="EMBL" id="JAVREL010000006">
    <property type="protein sequence ID" value="MDT0343614.1"/>
    <property type="molecule type" value="Genomic_DNA"/>
</dbReference>
<evidence type="ECO:0008006" key="3">
    <source>
        <dbReference type="Google" id="ProtNLM"/>
    </source>
</evidence>
<comment type="caution">
    <text evidence="1">The sequence shown here is derived from an EMBL/GenBank/DDBJ whole genome shotgun (WGS) entry which is preliminary data.</text>
</comment>